<dbReference type="EMBL" id="AHIE01000013">
    <property type="protein sequence ID" value="EHU00827.1"/>
    <property type="molecule type" value="Genomic_DNA"/>
</dbReference>
<sequence length="45" mass="4939">MPVRRAETHALIAATAMPPDLILATRQPKDVQGMSVMLLIPWQVA</sequence>
<protein>
    <submittedName>
        <fullName evidence="1">Uncharacterized protein</fullName>
    </submittedName>
</protein>
<proteinExistence type="predicted"/>
<comment type="caution">
    <text evidence="1">The sequence shown here is derived from an EMBL/GenBank/DDBJ whole genome shotgun (WGS) entry which is preliminary data.</text>
</comment>
<evidence type="ECO:0000313" key="1">
    <source>
        <dbReference type="EMBL" id="EHU00827.1"/>
    </source>
</evidence>
<name>H3RCQ0_PANSE</name>
<reference evidence="1 2" key="1">
    <citation type="journal article" date="2012" name="Mol. Microbiol.">
        <title>The genetic and structural basis of two distinct terminal side branch residues in stewartan and amylovoran exopolysaccharides and their potential role in host adaptation.</title>
        <authorList>
            <person name="Wang X."/>
            <person name="Yang F."/>
            <person name="von Bodman S.B."/>
        </authorList>
    </citation>
    <scope>NUCLEOTIDE SEQUENCE [LARGE SCALE GENOMIC DNA]</scope>
    <source>
        <strain evidence="1 2">DC283</strain>
    </source>
</reference>
<dbReference type="PATRIC" id="fig|660596.6.peg.1819"/>
<gene>
    <name evidence="1" type="ORF">CKS_3582</name>
</gene>
<accession>H3RCQ0</accession>
<dbReference type="AlphaFoldDB" id="H3RCQ0"/>
<dbReference type="Proteomes" id="UP000005050">
    <property type="component" value="Unassembled WGS sequence"/>
</dbReference>
<organism evidence="1 2">
    <name type="scientific">Pantoea stewartii subsp. stewartii DC283</name>
    <dbReference type="NCBI Taxonomy" id="660596"/>
    <lineage>
        <taxon>Bacteria</taxon>
        <taxon>Pseudomonadati</taxon>
        <taxon>Pseudomonadota</taxon>
        <taxon>Gammaproteobacteria</taxon>
        <taxon>Enterobacterales</taxon>
        <taxon>Erwiniaceae</taxon>
        <taxon>Pantoea</taxon>
    </lineage>
</organism>
<evidence type="ECO:0000313" key="2">
    <source>
        <dbReference type="Proteomes" id="UP000005050"/>
    </source>
</evidence>